<evidence type="ECO:0000259" key="4">
    <source>
        <dbReference type="Pfam" id="PF13649"/>
    </source>
</evidence>
<dbReference type="RefSeq" id="WP_184383304.1">
    <property type="nucleotide sequence ID" value="NZ_JACIDJ010000002.1"/>
</dbReference>
<dbReference type="SUPFAM" id="SSF53335">
    <property type="entry name" value="S-adenosyl-L-methionine-dependent methyltransferases"/>
    <property type="match status" value="1"/>
</dbReference>
<keyword evidence="1 5" id="KW-0489">Methyltransferase</keyword>
<dbReference type="InterPro" id="IPR041698">
    <property type="entry name" value="Methyltransf_25"/>
</dbReference>
<keyword evidence="3" id="KW-0949">S-adenosyl-L-methionine</keyword>
<reference evidence="5 6" key="1">
    <citation type="submission" date="2020-08" db="EMBL/GenBank/DDBJ databases">
        <title>Genomic Encyclopedia of Type Strains, Phase IV (KMG-IV): sequencing the most valuable type-strain genomes for metagenomic binning, comparative biology and taxonomic classification.</title>
        <authorList>
            <person name="Goeker M."/>
        </authorList>
    </citation>
    <scope>NUCLEOTIDE SEQUENCE [LARGE SCALE GENOMIC DNA]</scope>
    <source>
        <strain evidence="5 6">DSM 19979</strain>
    </source>
</reference>
<proteinExistence type="predicted"/>
<dbReference type="CDD" id="cd02440">
    <property type="entry name" value="AdoMet_MTases"/>
    <property type="match status" value="1"/>
</dbReference>
<dbReference type="AlphaFoldDB" id="A0A840ADB5"/>
<dbReference type="Gene3D" id="3.40.50.150">
    <property type="entry name" value="Vaccinia Virus protein VP39"/>
    <property type="match status" value="1"/>
</dbReference>
<name>A0A840ADB5_9PROT</name>
<dbReference type="Pfam" id="PF13649">
    <property type="entry name" value="Methyltransf_25"/>
    <property type="match status" value="1"/>
</dbReference>
<dbReference type="PANTHER" id="PTHR43464">
    <property type="entry name" value="METHYLTRANSFERASE"/>
    <property type="match status" value="1"/>
</dbReference>
<evidence type="ECO:0000313" key="6">
    <source>
        <dbReference type="Proteomes" id="UP000553193"/>
    </source>
</evidence>
<dbReference type="EMBL" id="JACIDJ010000002">
    <property type="protein sequence ID" value="MBB3898224.1"/>
    <property type="molecule type" value="Genomic_DNA"/>
</dbReference>
<dbReference type="InterPro" id="IPR029063">
    <property type="entry name" value="SAM-dependent_MTases_sf"/>
</dbReference>
<sequence length="189" mass="20692">MSRPSVPAAYFDQLYRERPDPWDLAGSDYEARKYAATVDALPPRHFARGLEVGCSIGTLSVLLAPRCGEFMGIDHAEAPLAEARRRCPRGVFHHMAAPGEWPQGRFDLIMLSEMLYYLGFADLDVLARRCEDSLAPGGVVLLVNWRGENDGTMSGDAAAMGFLAALPAQWPARNLALGPRYRIDVAEAG</sequence>
<dbReference type="GO" id="GO:0032259">
    <property type="term" value="P:methylation"/>
    <property type="evidence" value="ECO:0007669"/>
    <property type="project" value="UniProtKB-KW"/>
</dbReference>
<keyword evidence="6" id="KW-1185">Reference proteome</keyword>
<keyword evidence="2" id="KW-0808">Transferase</keyword>
<evidence type="ECO:0000256" key="2">
    <source>
        <dbReference type="ARBA" id="ARBA00022679"/>
    </source>
</evidence>
<evidence type="ECO:0000256" key="3">
    <source>
        <dbReference type="ARBA" id="ARBA00022691"/>
    </source>
</evidence>
<evidence type="ECO:0000313" key="5">
    <source>
        <dbReference type="EMBL" id="MBB3898224.1"/>
    </source>
</evidence>
<dbReference type="PANTHER" id="PTHR43464:SF19">
    <property type="entry name" value="UBIQUINONE BIOSYNTHESIS O-METHYLTRANSFERASE, MITOCHONDRIAL"/>
    <property type="match status" value="1"/>
</dbReference>
<comment type="caution">
    <text evidence="5">The sequence shown here is derived from an EMBL/GenBank/DDBJ whole genome shotgun (WGS) entry which is preliminary data.</text>
</comment>
<dbReference type="GO" id="GO:0008168">
    <property type="term" value="F:methyltransferase activity"/>
    <property type="evidence" value="ECO:0007669"/>
    <property type="project" value="UniProtKB-KW"/>
</dbReference>
<feature type="domain" description="Methyltransferase" evidence="4">
    <location>
        <begin position="50"/>
        <end position="138"/>
    </location>
</feature>
<protein>
    <submittedName>
        <fullName evidence="5">2-polyprenyl-3-methyl-5-hydroxy-6-metoxy-1, 4-benzoquinol methylase</fullName>
    </submittedName>
</protein>
<gene>
    <name evidence="5" type="ORF">GGQ83_001661</name>
</gene>
<evidence type="ECO:0000256" key="1">
    <source>
        <dbReference type="ARBA" id="ARBA00022603"/>
    </source>
</evidence>
<dbReference type="Proteomes" id="UP000553193">
    <property type="component" value="Unassembled WGS sequence"/>
</dbReference>
<accession>A0A840ADB5</accession>
<organism evidence="5 6">
    <name type="scientific">Roseococcus suduntuyensis</name>
    <dbReference type="NCBI Taxonomy" id="455361"/>
    <lineage>
        <taxon>Bacteria</taxon>
        <taxon>Pseudomonadati</taxon>
        <taxon>Pseudomonadota</taxon>
        <taxon>Alphaproteobacteria</taxon>
        <taxon>Acetobacterales</taxon>
        <taxon>Roseomonadaceae</taxon>
        <taxon>Roseococcus</taxon>
    </lineage>
</organism>